<feature type="compositionally biased region" description="Basic residues" evidence="3">
    <location>
        <begin position="954"/>
        <end position="969"/>
    </location>
</feature>
<dbReference type="Proteomes" id="UP000735302">
    <property type="component" value="Unassembled WGS sequence"/>
</dbReference>
<evidence type="ECO:0000256" key="5">
    <source>
        <dbReference type="SAM" id="SignalP"/>
    </source>
</evidence>
<proteinExistence type="predicted"/>
<keyword evidence="4" id="KW-0472">Membrane</keyword>
<dbReference type="EMBL" id="BLXT01007928">
    <property type="protein sequence ID" value="GFO43991.1"/>
    <property type="molecule type" value="Genomic_DNA"/>
</dbReference>
<comment type="subcellular location">
    <subcellularLocation>
        <location evidence="1">Cell membrane</location>
        <topology evidence="1">Single-pass type I membrane protein</topology>
    </subcellularLocation>
</comment>
<accession>A0AAV4DIL6</accession>
<dbReference type="GO" id="GO:0005886">
    <property type="term" value="C:plasma membrane"/>
    <property type="evidence" value="ECO:0007669"/>
    <property type="project" value="UniProtKB-SubCell"/>
</dbReference>
<evidence type="ECO:0000256" key="4">
    <source>
        <dbReference type="SAM" id="Phobius"/>
    </source>
</evidence>
<reference evidence="6 7" key="1">
    <citation type="journal article" date="2021" name="Elife">
        <title>Chloroplast acquisition without the gene transfer in kleptoplastic sea slugs, Plakobranchus ocellatus.</title>
        <authorList>
            <person name="Maeda T."/>
            <person name="Takahashi S."/>
            <person name="Yoshida T."/>
            <person name="Shimamura S."/>
            <person name="Takaki Y."/>
            <person name="Nagai Y."/>
            <person name="Toyoda A."/>
            <person name="Suzuki Y."/>
            <person name="Arimoto A."/>
            <person name="Ishii H."/>
            <person name="Satoh N."/>
            <person name="Nishiyama T."/>
            <person name="Hasebe M."/>
            <person name="Maruyama T."/>
            <person name="Minagawa J."/>
            <person name="Obokata J."/>
            <person name="Shigenobu S."/>
        </authorList>
    </citation>
    <scope>NUCLEOTIDE SEQUENCE [LARGE SCALE GENOMIC DNA]</scope>
</reference>
<feature type="transmembrane region" description="Helical" evidence="4">
    <location>
        <begin position="447"/>
        <end position="468"/>
    </location>
</feature>
<feature type="region of interest" description="Disordered" evidence="3">
    <location>
        <begin position="833"/>
        <end position="852"/>
    </location>
</feature>
<evidence type="ECO:0000256" key="3">
    <source>
        <dbReference type="SAM" id="MobiDB-lite"/>
    </source>
</evidence>
<gene>
    <name evidence="6" type="ORF">PoB_007049600</name>
</gene>
<feature type="chain" id="PRO_5043763897" description="SEFIR domain-containing protein" evidence="5">
    <location>
        <begin position="26"/>
        <end position="1064"/>
    </location>
</feature>
<keyword evidence="4" id="KW-0812">Transmembrane</keyword>
<feature type="region of interest" description="Disordered" evidence="3">
    <location>
        <begin position="899"/>
        <end position="969"/>
    </location>
</feature>
<feature type="signal peptide" evidence="5">
    <location>
        <begin position="1"/>
        <end position="25"/>
    </location>
</feature>
<dbReference type="Gene3D" id="2.60.40.2160">
    <property type="entry name" value="Interleukin-17 receptor A/B, fibronectin-III-like domain 1"/>
    <property type="match status" value="1"/>
</dbReference>
<evidence type="ECO:0008006" key="8">
    <source>
        <dbReference type="Google" id="ProtNLM"/>
    </source>
</evidence>
<feature type="compositionally biased region" description="Polar residues" evidence="3">
    <location>
        <begin position="899"/>
        <end position="911"/>
    </location>
</feature>
<evidence type="ECO:0000313" key="6">
    <source>
        <dbReference type="EMBL" id="GFO43991.1"/>
    </source>
</evidence>
<feature type="compositionally biased region" description="Polar residues" evidence="3">
    <location>
        <begin position="923"/>
        <end position="942"/>
    </location>
</feature>
<comment type="caution">
    <text evidence="6">The sequence shown here is derived from an EMBL/GenBank/DDBJ whole genome shotgun (WGS) entry which is preliminary data.</text>
</comment>
<evidence type="ECO:0000256" key="2">
    <source>
        <dbReference type="ARBA" id="ARBA00022475"/>
    </source>
</evidence>
<keyword evidence="5" id="KW-0732">Signal</keyword>
<name>A0AAV4DIL6_9GAST</name>
<evidence type="ECO:0000256" key="1">
    <source>
        <dbReference type="ARBA" id="ARBA00004251"/>
    </source>
</evidence>
<sequence>MKRLTVLQRFFLVMIVTSLFMPKMCQDINYNRTGCYASCSNQVNCTVRSVLCTLEPQKEVKADKRIPNAVSDLQVYIDDQLHRPVLRISWKLPSDGSYSLLDKFEIKATEKTRNDQARCYHATPSHQWRNEHEKSNSNVSFFMDCIDIKKDEKVEFHVSVTSLPMDPFNIKKLSRTVKYGNSVKWRPEFLVYSGNSSDLHLFVSSSYPGGKAHGYVINVKLAKEGTSVFYKGYSQEPKDHQLPFNILNNGSLHFHIPEQFQEDKEYYIEIEPTDSNQGSLNFYYYSTPGFLYHDLVPWGPIWSPRLEGLQPVKGSRSVETDNQGRPLTYLVLHRPMPNAAFYRLMIYGQYAGTRKGRKLILNEAFIADPNHKTNGARALRDRNGYLEFVVEGLDLESNYTFSMDALDAYENFLPGVRRVTDLPLHVVGFNQSHEPVLAPATDNRMKIIIGLVITAGFLLVVTAVWFCLSKRSGIRSRGAALPFVRSSVAMGRPSNNKSLKIIPIYCWENEHYQNVVRRHVNLIRQYACISSTSSDRIKREKSRWRCWVSAMTWCWRRGQKTVGRDLEAEMKGSEVIIYLSPRLAYLMSAEPGLSQPVNSYDTECEQLLSTFTKLHCRGMGRKPHFVTFDCFNKDELICLDAFQWMMAPTSTLHHGQRASPARMAFTSAASTVSPSDFRGDREQIEMVVHHAAPNEISNEETVGLILPLALAVQVSGVWRLQNIRELVTRLHEMVDYPNRRRLPSAFSAAGEDWRALQEVQVIEQELELAANCYLQSHHCTQAIHPISHDTSVDGDTELIESDDSIHNEAVGDDANIAYLCQASTPEKHLLHHESFLQSSTESEEARYNTSNDQNAWRVKGNLGDEVNLDFPQCRCSGKRDSDKTGFAGNALITCSSSIHQNKLSPSDNPISRSRAAHKPALPTAQSAPQGQGCSRDTGSTDCSDVDFNVDHPGSKQHKPSNHGSKKKLKAASWRILHPLKNSSSHELTTRISNDGLSSPRAAFLPLATKGVSELNTHPLGFSQDIIPPNQCCGSSSGGFTAEQIARLNADGGWSEEDLVDTCGL</sequence>
<organism evidence="6 7">
    <name type="scientific">Plakobranchus ocellatus</name>
    <dbReference type="NCBI Taxonomy" id="259542"/>
    <lineage>
        <taxon>Eukaryota</taxon>
        <taxon>Metazoa</taxon>
        <taxon>Spiralia</taxon>
        <taxon>Lophotrochozoa</taxon>
        <taxon>Mollusca</taxon>
        <taxon>Gastropoda</taxon>
        <taxon>Heterobranchia</taxon>
        <taxon>Euthyneura</taxon>
        <taxon>Panpulmonata</taxon>
        <taxon>Sacoglossa</taxon>
        <taxon>Placobranchoidea</taxon>
        <taxon>Plakobranchidae</taxon>
        <taxon>Plakobranchus</taxon>
    </lineage>
</organism>
<keyword evidence="7" id="KW-1185">Reference proteome</keyword>
<dbReference type="AlphaFoldDB" id="A0AAV4DIL6"/>
<keyword evidence="2" id="KW-1003">Cell membrane</keyword>
<keyword evidence="4" id="KW-1133">Transmembrane helix</keyword>
<protein>
    <recommendedName>
        <fullName evidence="8">SEFIR domain-containing protein</fullName>
    </recommendedName>
</protein>
<dbReference type="InterPro" id="IPR038683">
    <property type="entry name" value="IL17RA/B_FnIII-like_1_sf"/>
</dbReference>
<evidence type="ECO:0000313" key="7">
    <source>
        <dbReference type="Proteomes" id="UP000735302"/>
    </source>
</evidence>